<reference evidence="1 2" key="1">
    <citation type="submission" date="2019-05" db="EMBL/GenBank/DDBJ databases">
        <title>Another draft genome of Portunus trituberculatus and its Hox gene families provides insights of decapod evolution.</title>
        <authorList>
            <person name="Jeong J.-H."/>
            <person name="Song I."/>
            <person name="Kim S."/>
            <person name="Choi T."/>
            <person name="Kim D."/>
            <person name="Ryu S."/>
            <person name="Kim W."/>
        </authorList>
    </citation>
    <scope>NUCLEOTIDE SEQUENCE [LARGE SCALE GENOMIC DNA]</scope>
    <source>
        <tissue evidence="1">Muscle</tissue>
    </source>
</reference>
<protein>
    <submittedName>
        <fullName evidence="1">Uncharacterized protein</fullName>
    </submittedName>
</protein>
<proteinExistence type="predicted"/>
<dbReference type="Proteomes" id="UP000324222">
    <property type="component" value="Unassembled WGS sequence"/>
</dbReference>
<dbReference type="OrthoDB" id="6381169at2759"/>
<evidence type="ECO:0000313" key="1">
    <source>
        <dbReference type="EMBL" id="MPC57725.1"/>
    </source>
</evidence>
<accession>A0A5B7GK34</accession>
<evidence type="ECO:0000313" key="2">
    <source>
        <dbReference type="Proteomes" id="UP000324222"/>
    </source>
</evidence>
<organism evidence="1 2">
    <name type="scientific">Portunus trituberculatus</name>
    <name type="common">Swimming crab</name>
    <name type="synonym">Neptunus trituberculatus</name>
    <dbReference type="NCBI Taxonomy" id="210409"/>
    <lineage>
        <taxon>Eukaryota</taxon>
        <taxon>Metazoa</taxon>
        <taxon>Ecdysozoa</taxon>
        <taxon>Arthropoda</taxon>
        <taxon>Crustacea</taxon>
        <taxon>Multicrustacea</taxon>
        <taxon>Malacostraca</taxon>
        <taxon>Eumalacostraca</taxon>
        <taxon>Eucarida</taxon>
        <taxon>Decapoda</taxon>
        <taxon>Pleocyemata</taxon>
        <taxon>Brachyura</taxon>
        <taxon>Eubrachyura</taxon>
        <taxon>Portunoidea</taxon>
        <taxon>Portunidae</taxon>
        <taxon>Portuninae</taxon>
        <taxon>Portunus</taxon>
    </lineage>
</organism>
<dbReference type="EMBL" id="VSRR010015024">
    <property type="protein sequence ID" value="MPC57725.1"/>
    <property type="molecule type" value="Genomic_DNA"/>
</dbReference>
<gene>
    <name evidence="1" type="ORF">E2C01_051712</name>
</gene>
<sequence>MCTQYRYLSAPVKISSAQPQDDCTLFRGSPTTLLKSPSLWLRLLSLGPTSPIPPILPSGRALIRSVSSLLRSPNLDVLAVDVSPGPTPWMLSSPEVPFTPLLQDRTHLLYSSTSHIHCRLTAI</sequence>
<dbReference type="AlphaFoldDB" id="A0A5B7GK34"/>
<name>A0A5B7GK34_PORTR</name>
<keyword evidence="2" id="KW-1185">Reference proteome</keyword>
<comment type="caution">
    <text evidence="1">The sequence shown here is derived from an EMBL/GenBank/DDBJ whole genome shotgun (WGS) entry which is preliminary data.</text>
</comment>